<name>A0ABV0REM2_9TELE</name>
<gene>
    <name evidence="2" type="ORF">XENOCAPTIV_030284</name>
</gene>
<protein>
    <submittedName>
        <fullName evidence="2">Uncharacterized protein</fullName>
    </submittedName>
</protein>
<sequence length="108" mass="11737">MFWSSGGGVDPCVILSRCFWQHTSEIHSGLVLITAGLRFPPSLRFPSGPPESTTAEEGAAHSDCKSSLDRCRRLPPPPDAATEAVDRLMPLLGSGERSQNKGRKHRLL</sequence>
<dbReference type="Proteomes" id="UP001434883">
    <property type="component" value="Unassembled WGS sequence"/>
</dbReference>
<comment type="caution">
    <text evidence="2">The sequence shown here is derived from an EMBL/GenBank/DDBJ whole genome shotgun (WGS) entry which is preliminary data.</text>
</comment>
<evidence type="ECO:0000256" key="1">
    <source>
        <dbReference type="SAM" id="MobiDB-lite"/>
    </source>
</evidence>
<feature type="compositionally biased region" description="Basic and acidic residues" evidence="1">
    <location>
        <begin position="58"/>
        <end position="72"/>
    </location>
</feature>
<reference evidence="2 3" key="1">
    <citation type="submission" date="2021-06" db="EMBL/GenBank/DDBJ databases">
        <authorList>
            <person name="Palmer J.M."/>
        </authorList>
    </citation>
    <scope>NUCLEOTIDE SEQUENCE [LARGE SCALE GENOMIC DNA]</scope>
    <source>
        <strain evidence="2 3">XC_2019</strain>
        <tissue evidence="2">Muscle</tissue>
    </source>
</reference>
<dbReference type="EMBL" id="JAHRIN010042937">
    <property type="protein sequence ID" value="MEQ2206504.1"/>
    <property type="molecule type" value="Genomic_DNA"/>
</dbReference>
<feature type="region of interest" description="Disordered" evidence="1">
    <location>
        <begin position="44"/>
        <end position="108"/>
    </location>
</feature>
<evidence type="ECO:0000313" key="3">
    <source>
        <dbReference type="Proteomes" id="UP001434883"/>
    </source>
</evidence>
<organism evidence="2 3">
    <name type="scientific">Xenoophorus captivus</name>
    <dbReference type="NCBI Taxonomy" id="1517983"/>
    <lineage>
        <taxon>Eukaryota</taxon>
        <taxon>Metazoa</taxon>
        <taxon>Chordata</taxon>
        <taxon>Craniata</taxon>
        <taxon>Vertebrata</taxon>
        <taxon>Euteleostomi</taxon>
        <taxon>Actinopterygii</taxon>
        <taxon>Neopterygii</taxon>
        <taxon>Teleostei</taxon>
        <taxon>Neoteleostei</taxon>
        <taxon>Acanthomorphata</taxon>
        <taxon>Ovalentaria</taxon>
        <taxon>Atherinomorphae</taxon>
        <taxon>Cyprinodontiformes</taxon>
        <taxon>Goodeidae</taxon>
        <taxon>Xenoophorus</taxon>
    </lineage>
</organism>
<accession>A0ABV0REM2</accession>
<evidence type="ECO:0000313" key="2">
    <source>
        <dbReference type="EMBL" id="MEQ2206504.1"/>
    </source>
</evidence>
<keyword evidence="3" id="KW-1185">Reference proteome</keyword>
<proteinExistence type="predicted"/>